<dbReference type="InParanoid" id="A0A136J9D4"/>
<keyword evidence="2" id="KW-1185">Reference proteome</keyword>
<dbReference type="OrthoDB" id="10617926at2759"/>
<name>A0A136J9D4_9PEZI</name>
<gene>
    <name evidence="1" type="ORF">Micbo1qcDRAFT_201737</name>
</gene>
<proteinExistence type="predicted"/>
<evidence type="ECO:0000313" key="1">
    <source>
        <dbReference type="EMBL" id="KXJ93783.1"/>
    </source>
</evidence>
<protein>
    <submittedName>
        <fullName evidence="1">Uncharacterized protein</fullName>
    </submittedName>
</protein>
<dbReference type="EMBL" id="KQ964247">
    <property type="protein sequence ID" value="KXJ93783.1"/>
    <property type="molecule type" value="Genomic_DNA"/>
</dbReference>
<dbReference type="Proteomes" id="UP000070501">
    <property type="component" value="Unassembled WGS sequence"/>
</dbReference>
<organism evidence="1 2">
    <name type="scientific">Microdochium bolleyi</name>
    <dbReference type="NCBI Taxonomy" id="196109"/>
    <lineage>
        <taxon>Eukaryota</taxon>
        <taxon>Fungi</taxon>
        <taxon>Dikarya</taxon>
        <taxon>Ascomycota</taxon>
        <taxon>Pezizomycotina</taxon>
        <taxon>Sordariomycetes</taxon>
        <taxon>Xylariomycetidae</taxon>
        <taxon>Xylariales</taxon>
        <taxon>Microdochiaceae</taxon>
        <taxon>Microdochium</taxon>
    </lineage>
</organism>
<accession>A0A136J9D4</accession>
<evidence type="ECO:0000313" key="2">
    <source>
        <dbReference type="Proteomes" id="UP000070501"/>
    </source>
</evidence>
<dbReference type="AlphaFoldDB" id="A0A136J9D4"/>
<sequence>MSTAMVVVGPAVPAAKQRTTSLTPETPHSTTSTMQLSALITAALLPAAALADAVTSTSTSTTTLTHYITLQKVSTATAFTSYAVNTTSQSYYPTGSWSSASVTLPTVTPGPTALPTTPASGAGALRAAHVVVAGLAGMAVAAML</sequence>
<reference evidence="2" key="1">
    <citation type="submission" date="2016-02" db="EMBL/GenBank/DDBJ databases">
        <title>Draft genome sequence of Microdochium bolleyi, a fungal endophyte of beachgrass.</title>
        <authorList>
            <consortium name="DOE Joint Genome Institute"/>
            <person name="David A.S."/>
            <person name="May G."/>
            <person name="Haridas S."/>
            <person name="Lim J."/>
            <person name="Wang M."/>
            <person name="Labutti K."/>
            <person name="Lipzen A."/>
            <person name="Barry K."/>
            <person name="Grigoriev I.V."/>
        </authorList>
    </citation>
    <scope>NUCLEOTIDE SEQUENCE [LARGE SCALE GENOMIC DNA]</scope>
    <source>
        <strain evidence="2">J235TASD1</strain>
    </source>
</reference>